<sequence>MESLVGSDPNATFDKILNMEDHKIAKVIGKHIEDVRDRPLSNEEWEQLEKAISAIKKISAKVYSNGLQAPEALYRAAERNDFDRALVEEGILDEKDVAMIKQVFAEISSKKIEEKPKLKQAQKQVKEEPKSLPEDAKLEVLSILQALEFADYSESAKEKALQKLASMLEELSKEKLTAENLQRIGLVAFALEIIKRGEFERAEEIKRL</sequence>
<dbReference type="Proteomes" id="UP000250134">
    <property type="component" value="Chromosome"/>
</dbReference>
<name>A0A2Z2M6X2_THEGO</name>
<accession>A0A2Z2M6X2</accession>
<dbReference type="EMBL" id="CP014855">
    <property type="protein sequence ID" value="ASJ00095.1"/>
    <property type="molecule type" value="Genomic_DNA"/>
</dbReference>
<dbReference type="KEGG" id="tgg:A3K92_00630"/>
<reference evidence="2 3" key="1">
    <citation type="submission" date="2016-03" db="EMBL/GenBank/DDBJ databases">
        <title>Complete genome sequence of Thermococcus gorgonarius.</title>
        <authorList>
            <person name="Oger P.M."/>
        </authorList>
    </citation>
    <scope>NUCLEOTIDE SEQUENCE [LARGE SCALE GENOMIC DNA]</scope>
    <source>
        <strain evidence="2 3">W-12</strain>
    </source>
</reference>
<feature type="coiled-coil region" evidence="1">
    <location>
        <begin position="154"/>
        <end position="184"/>
    </location>
</feature>
<keyword evidence="3" id="KW-1185">Reference proteome</keyword>
<dbReference type="AlphaFoldDB" id="A0A2Z2M6X2"/>
<evidence type="ECO:0000256" key="1">
    <source>
        <dbReference type="SAM" id="Coils"/>
    </source>
</evidence>
<gene>
    <name evidence="2" type="ORF">A3K92_00630</name>
</gene>
<keyword evidence="1" id="KW-0175">Coiled coil</keyword>
<evidence type="ECO:0000313" key="3">
    <source>
        <dbReference type="Proteomes" id="UP000250134"/>
    </source>
</evidence>
<evidence type="ECO:0000313" key="2">
    <source>
        <dbReference type="EMBL" id="ASJ00095.1"/>
    </source>
</evidence>
<organism evidence="2 3">
    <name type="scientific">Thermococcus gorgonarius</name>
    <dbReference type="NCBI Taxonomy" id="71997"/>
    <lineage>
        <taxon>Archaea</taxon>
        <taxon>Methanobacteriati</taxon>
        <taxon>Methanobacteriota</taxon>
        <taxon>Thermococci</taxon>
        <taxon>Thermococcales</taxon>
        <taxon>Thermococcaceae</taxon>
        <taxon>Thermococcus</taxon>
    </lineage>
</organism>
<protein>
    <submittedName>
        <fullName evidence="2">Uncharacterized protein</fullName>
    </submittedName>
</protein>
<proteinExistence type="predicted"/>